<comment type="caution">
    <text evidence="2">The sequence shown here is derived from an EMBL/GenBank/DDBJ whole genome shotgun (WGS) entry which is preliminary data.</text>
</comment>
<evidence type="ECO:0000256" key="1">
    <source>
        <dbReference type="SAM" id="MobiDB-lite"/>
    </source>
</evidence>
<feature type="region of interest" description="Disordered" evidence="1">
    <location>
        <begin position="46"/>
        <end position="67"/>
    </location>
</feature>
<organism evidence="2 3">
    <name type="scientific">Mailhella massiliensis</name>
    <dbReference type="NCBI Taxonomy" id="1903261"/>
    <lineage>
        <taxon>Bacteria</taxon>
        <taxon>Pseudomonadati</taxon>
        <taxon>Thermodesulfobacteriota</taxon>
        <taxon>Desulfovibrionia</taxon>
        <taxon>Desulfovibrionales</taxon>
        <taxon>Desulfovibrionaceae</taxon>
        <taxon>Mailhella</taxon>
    </lineage>
</organism>
<gene>
    <name evidence="2" type="ORF">K8W16_07640</name>
</gene>
<dbReference type="Proteomes" id="UP000698963">
    <property type="component" value="Unassembled WGS sequence"/>
</dbReference>
<dbReference type="RefSeq" id="WP_304122556.1">
    <property type="nucleotide sequence ID" value="NZ_DYZA01000154.1"/>
</dbReference>
<dbReference type="AlphaFoldDB" id="A0A921DSY5"/>
<dbReference type="EMBL" id="DYZA01000154">
    <property type="protein sequence ID" value="HJD97502.1"/>
    <property type="molecule type" value="Genomic_DNA"/>
</dbReference>
<evidence type="ECO:0000313" key="2">
    <source>
        <dbReference type="EMBL" id="HJD97502.1"/>
    </source>
</evidence>
<reference evidence="2" key="1">
    <citation type="journal article" date="2021" name="PeerJ">
        <title>Extensive microbial diversity within the chicken gut microbiome revealed by metagenomics and culture.</title>
        <authorList>
            <person name="Gilroy R."/>
            <person name="Ravi A."/>
            <person name="Getino M."/>
            <person name="Pursley I."/>
            <person name="Horton D.L."/>
            <person name="Alikhan N.F."/>
            <person name="Baker D."/>
            <person name="Gharbi K."/>
            <person name="Hall N."/>
            <person name="Watson M."/>
            <person name="Adriaenssens E.M."/>
            <person name="Foster-Nyarko E."/>
            <person name="Jarju S."/>
            <person name="Secka A."/>
            <person name="Antonio M."/>
            <person name="Oren A."/>
            <person name="Chaudhuri R.R."/>
            <person name="La Ragione R."/>
            <person name="Hildebrand F."/>
            <person name="Pallen M.J."/>
        </authorList>
    </citation>
    <scope>NUCLEOTIDE SEQUENCE</scope>
    <source>
        <strain evidence="2">ChiGjej2B2-19336</strain>
    </source>
</reference>
<name>A0A921DSY5_9BACT</name>
<protein>
    <submittedName>
        <fullName evidence="2">Uncharacterized protein</fullName>
    </submittedName>
</protein>
<evidence type="ECO:0000313" key="3">
    <source>
        <dbReference type="Proteomes" id="UP000698963"/>
    </source>
</evidence>
<sequence length="67" mass="7268">MSRVTEILYFLLSLGVRLLERLDEKKAEEFRASVLADPAGEWVRLMGGTDRRGSSGSSADNTGSAGH</sequence>
<accession>A0A921DSY5</accession>
<reference evidence="2" key="2">
    <citation type="submission" date="2021-09" db="EMBL/GenBank/DDBJ databases">
        <authorList>
            <person name="Gilroy R."/>
        </authorList>
    </citation>
    <scope>NUCLEOTIDE SEQUENCE</scope>
    <source>
        <strain evidence="2">ChiGjej2B2-19336</strain>
    </source>
</reference>
<proteinExistence type="predicted"/>